<sequence>MAEAFGLSVGQLRKVAAEGKLTSKDLANGLLRQSEKVDAEFERMPMTFGRAMTRMRNQLDQAIDKWNQQTGAAEKFSKVIDFLLGHFDTLVKVSGVLASMWAGSKLLGGLRLIGAYLRPLLL</sequence>
<name>A0A060CLA0_9GAMM</name>
<feature type="non-terminal residue" evidence="2">
    <location>
        <position position="122"/>
    </location>
</feature>
<evidence type="ECO:0000259" key="1">
    <source>
        <dbReference type="Pfam" id="PF20155"/>
    </source>
</evidence>
<proteinExistence type="predicted"/>
<dbReference type="Pfam" id="PF20155">
    <property type="entry name" value="TMP_3"/>
    <property type="match status" value="1"/>
</dbReference>
<feature type="domain" description="Tape measure protein N-terminal" evidence="1">
    <location>
        <begin position="1"/>
        <end position="67"/>
    </location>
</feature>
<protein>
    <submittedName>
        <fullName evidence="2">CAZy families GH23 protein</fullName>
    </submittedName>
</protein>
<accession>A0A060CLA0</accession>
<reference evidence="2" key="1">
    <citation type="journal article" date="2013" name="Environ. Microbiol.">
        <title>Seasonally variable intestinal metagenomes of the red palm weevil (Rhynchophorus ferrugineus).</title>
        <authorList>
            <person name="Jia S."/>
            <person name="Zhang X."/>
            <person name="Zhang G."/>
            <person name="Yin A."/>
            <person name="Zhang S."/>
            <person name="Li F."/>
            <person name="Wang L."/>
            <person name="Zhao D."/>
            <person name="Yun Q."/>
            <person name="Tala"/>
            <person name="Wang J."/>
            <person name="Sun G."/>
            <person name="Baabdullah M."/>
            <person name="Yu X."/>
            <person name="Hu S."/>
            <person name="Al-Mssallem I.S."/>
            <person name="Yu J."/>
        </authorList>
    </citation>
    <scope>NUCLEOTIDE SEQUENCE</scope>
</reference>
<organism evidence="2">
    <name type="scientific">uncultured Acinetobacter sp</name>
    <dbReference type="NCBI Taxonomy" id="165433"/>
    <lineage>
        <taxon>Bacteria</taxon>
        <taxon>Pseudomonadati</taxon>
        <taxon>Pseudomonadota</taxon>
        <taxon>Gammaproteobacteria</taxon>
        <taxon>Moraxellales</taxon>
        <taxon>Moraxellaceae</taxon>
        <taxon>Acinetobacter</taxon>
        <taxon>environmental samples</taxon>
    </lineage>
</organism>
<dbReference type="InterPro" id="IPR013491">
    <property type="entry name" value="Tape_meas_N"/>
</dbReference>
<evidence type="ECO:0000313" key="2">
    <source>
        <dbReference type="EMBL" id="AIA95772.1"/>
    </source>
</evidence>
<dbReference type="EMBL" id="KF128407">
    <property type="protein sequence ID" value="AIA95772.1"/>
    <property type="molecule type" value="Genomic_DNA"/>
</dbReference>
<dbReference type="AlphaFoldDB" id="A0A060CLA0"/>